<gene>
    <name evidence="1" type="ORF">D5086_026789</name>
</gene>
<evidence type="ECO:0000313" key="1">
    <source>
        <dbReference type="EMBL" id="KAL3572885.1"/>
    </source>
</evidence>
<dbReference type="EMBL" id="RCHU02000014">
    <property type="protein sequence ID" value="KAL3572885.1"/>
    <property type="molecule type" value="Genomic_DNA"/>
</dbReference>
<organism evidence="1 2">
    <name type="scientific">Populus alba</name>
    <name type="common">White poplar</name>
    <dbReference type="NCBI Taxonomy" id="43335"/>
    <lineage>
        <taxon>Eukaryota</taxon>
        <taxon>Viridiplantae</taxon>
        <taxon>Streptophyta</taxon>
        <taxon>Embryophyta</taxon>
        <taxon>Tracheophyta</taxon>
        <taxon>Spermatophyta</taxon>
        <taxon>Magnoliopsida</taxon>
        <taxon>eudicotyledons</taxon>
        <taxon>Gunneridae</taxon>
        <taxon>Pentapetalae</taxon>
        <taxon>rosids</taxon>
        <taxon>fabids</taxon>
        <taxon>Malpighiales</taxon>
        <taxon>Salicaceae</taxon>
        <taxon>Saliceae</taxon>
        <taxon>Populus</taxon>
    </lineage>
</organism>
<accession>A0ACC4B2Y8</accession>
<reference evidence="1 2" key="1">
    <citation type="journal article" date="2024" name="Plant Biotechnol. J.">
        <title>Genome and CRISPR/Cas9 system of a widespread forest tree (Populus alba) in the world.</title>
        <authorList>
            <person name="Liu Y.J."/>
            <person name="Jiang P.F."/>
            <person name="Han X.M."/>
            <person name="Li X.Y."/>
            <person name="Wang H.M."/>
            <person name="Wang Y.J."/>
            <person name="Wang X.X."/>
            <person name="Zeng Q.Y."/>
        </authorList>
    </citation>
    <scope>NUCLEOTIDE SEQUENCE [LARGE SCALE GENOMIC DNA]</scope>
    <source>
        <strain evidence="2">cv. PAL-ZL1</strain>
    </source>
</reference>
<evidence type="ECO:0000313" key="2">
    <source>
        <dbReference type="Proteomes" id="UP000309997"/>
    </source>
</evidence>
<comment type="caution">
    <text evidence="1">The sequence shown here is derived from an EMBL/GenBank/DDBJ whole genome shotgun (WGS) entry which is preliminary data.</text>
</comment>
<dbReference type="Proteomes" id="UP000309997">
    <property type="component" value="Unassembled WGS sequence"/>
</dbReference>
<keyword evidence="2" id="KW-1185">Reference proteome</keyword>
<protein>
    <submittedName>
        <fullName evidence="1">Uncharacterized protein</fullName>
    </submittedName>
</protein>
<name>A0ACC4B2Y8_POPAL</name>
<proteinExistence type="predicted"/>
<sequence length="128" mass="14253">MTVTKHGKAVGLPWDNKHQAVDSKHNVYDMIHILGSITIGSLAVSRVRKLALARELHGKFWVDSEGREQVGIFVGAKAVYVSMREGRTAVCRRCGGVRRSYRRLACHEASNRHFAYGTLGIRNIACYG</sequence>